<name>A0ABT2ZHN0_9RHOB</name>
<evidence type="ECO:0000313" key="2">
    <source>
        <dbReference type="Proteomes" id="UP001652542"/>
    </source>
</evidence>
<reference evidence="1 2" key="1">
    <citation type="submission" date="2022-10" db="EMBL/GenBank/DDBJ databases">
        <title>Defluviimonas sp. nov., isolated from ocean surface water.</title>
        <authorList>
            <person name="He W."/>
            <person name="Wang L."/>
            <person name="Zhang D.-F."/>
        </authorList>
    </citation>
    <scope>NUCLEOTIDE SEQUENCE [LARGE SCALE GENOMIC DNA]</scope>
    <source>
        <strain evidence="1 2">WL0002</strain>
    </source>
</reference>
<evidence type="ECO:0000313" key="1">
    <source>
        <dbReference type="EMBL" id="MCV2870634.1"/>
    </source>
</evidence>
<keyword evidence="2" id="KW-1185">Reference proteome</keyword>
<dbReference type="EMBL" id="JAOWKY010000008">
    <property type="protein sequence ID" value="MCV2870634.1"/>
    <property type="molecule type" value="Genomic_DNA"/>
</dbReference>
<accession>A0ABT2ZHN0</accession>
<protein>
    <submittedName>
        <fullName evidence="1">Uncharacterized protein</fullName>
    </submittedName>
</protein>
<dbReference type="Pfam" id="PF24752">
    <property type="entry name" value="DUF7697"/>
    <property type="match status" value="1"/>
</dbReference>
<proteinExistence type="predicted"/>
<dbReference type="Proteomes" id="UP001652542">
    <property type="component" value="Unassembled WGS sequence"/>
</dbReference>
<dbReference type="InterPro" id="IPR056114">
    <property type="entry name" value="DUF7697"/>
</dbReference>
<comment type="caution">
    <text evidence="1">The sequence shown here is derived from an EMBL/GenBank/DDBJ whole genome shotgun (WGS) entry which is preliminary data.</text>
</comment>
<sequence>MNRPQTAEGWQLWRLVLSLGGQIRFTGGGMAPPVPIGWDMTAALALAGAMGIDAALVAEVLPEIEQAAMRAMIEARDD</sequence>
<dbReference type="RefSeq" id="WP_263736312.1">
    <property type="nucleotide sequence ID" value="NZ_JAOWKY010000008.1"/>
</dbReference>
<organism evidence="1 2">
    <name type="scientific">Albidovulum marisflavi</name>
    <dbReference type="NCBI Taxonomy" id="2984159"/>
    <lineage>
        <taxon>Bacteria</taxon>
        <taxon>Pseudomonadati</taxon>
        <taxon>Pseudomonadota</taxon>
        <taxon>Alphaproteobacteria</taxon>
        <taxon>Rhodobacterales</taxon>
        <taxon>Paracoccaceae</taxon>
        <taxon>Albidovulum</taxon>
    </lineage>
</organism>
<gene>
    <name evidence="1" type="ORF">OEW28_18635</name>
</gene>